<dbReference type="HOGENOM" id="CLU_3238129_0_0_3"/>
<protein>
    <submittedName>
        <fullName evidence="2">Uncharacterized protein</fullName>
    </submittedName>
</protein>
<dbReference type="STRING" id="59922.P9303_10541"/>
<evidence type="ECO:0000313" key="3">
    <source>
        <dbReference type="Proteomes" id="UP000002274"/>
    </source>
</evidence>
<feature type="region of interest" description="Disordered" evidence="1">
    <location>
        <begin position="1"/>
        <end position="28"/>
    </location>
</feature>
<organism evidence="2 3">
    <name type="scientific">Prochlorococcus marinus (strain MIT 9303)</name>
    <dbReference type="NCBI Taxonomy" id="59922"/>
    <lineage>
        <taxon>Bacteria</taxon>
        <taxon>Bacillati</taxon>
        <taxon>Cyanobacteriota</taxon>
        <taxon>Cyanophyceae</taxon>
        <taxon>Synechococcales</taxon>
        <taxon>Prochlorococcaceae</taxon>
        <taxon>Prochlorococcus</taxon>
    </lineage>
</organism>
<evidence type="ECO:0000256" key="1">
    <source>
        <dbReference type="SAM" id="MobiDB-lite"/>
    </source>
</evidence>
<gene>
    <name evidence="2" type="ordered locus">P9303_10541</name>
</gene>
<dbReference type="Proteomes" id="UP000002274">
    <property type="component" value="Chromosome"/>
</dbReference>
<evidence type="ECO:0000313" key="2">
    <source>
        <dbReference type="EMBL" id="ABM77803.1"/>
    </source>
</evidence>
<proteinExistence type="predicted"/>
<reference evidence="2 3" key="1">
    <citation type="journal article" date="2007" name="PLoS Genet.">
        <title>Patterns and implications of gene gain and loss in the evolution of Prochlorococcus.</title>
        <authorList>
            <person name="Kettler G.C."/>
            <person name="Martiny A.C."/>
            <person name="Huang K."/>
            <person name="Zucker J."/>
            <person name="Coleman M.L."/>
            <person name="Rodrigue S."/>
            <person name="Chen F."/>
            <person name="Lapidus A."/>
            <person name="Ferriera S."/>
            <person name="Johnson J."/>
            <person name="Steglich C."/>
            <person name="Church G.M."/>
            <person name="Richardson P."/>
            <person name="Chisholm S.W."/>
        </authorList>
    </citation>
    <scope>NUCLEOTIDE SEQUENCE [LARGE SCALE GENOMIC DNA]</scope>
    <source>
        <strain evidence="2 3">MIT 9303</strain>
    </source>
</reference>
<accession>A2C8J3</accession>
<sequence length="43" mass="4523">MLEPSGDAETKTALHQRGTAPLAGHQGWNSDGILKVIVLIPIS</sequence>
<dbReference type="EMBL" id="CP000554">
    <property type="protein sequence ID" value="ABM77803.1"/>
    <property type="molecule type" value="Genomic_DNA"/>
</dbReference>
<name>A2C8J3_PROM3</name>
<dbReference type="AlphaFoldDB" id="A2C8J3"/>
<dbReference type="KEGG" id="pmf:P9303_10541"/>